<gene>
    <name evidence="2" type="ORF">PUNSTDRAFT_123191</name>
</gene>
<dbReference type="InterPro" id="IPR018620">
    <property type="entry name" value="Ubiquitin3-bd_protein_But2_C"/>
</dbReference>
<organism evidence="2 3">
    <name type="scientific">Punctularia strigosozonata (strain HHB-11173)</name>
    <name type="common">White-rot fungus</name>
    <dbReference type="NCBI Taxonomy" id="741275"/>
    <lineage>
        <taxon>Eukaryota</taxon>
        <taxon>Fungi</taxon>
        <taxon>Dikarya</taxon>
        <taxon>Basidiomycota</taxon>
        <taxon>Agaricomycotina</taxon>
        <taxon>Agaricomycetes</taxon>
        <taxon>Corticiales</taxon>
        <taxon>Punctulariaceae</taxon>
        <taxon>Punctularia</taxon>
    </lineage>
</organism>
<feature type="domain" description="Ubiquitin 3 binding protein But2 C-terminal" evidence="1">
    <location>
        <begin position="4"/>
        <end position="112"/>
    </location>
</feature>
<proteinExistence type="predicted"/>
<dbReference type="eggNOG" id="ENOG502R19D">
    <property type="taxonomic scope" value="Eukaryota"/>
</dbReference>
<dbReference type="OrthoDB" id="3350619at2759"/>
<dbReference type="KEGG" id="psq:PUNSTDRAFT_123191"/>
<dbReference type="Pfam" id="PF09792">
    <property type="entry name" value="But2"/>
    <property type="match status" value="1"/>
</dbReference>
<dbReference type="EMBL" id="JH687559">
    <property type="protein sequence ID" value="EIN03769.1"/>
    <property type="molecule type" value="Genomic_DNA"/>
</dbReference>
<keyword evidence="3" id="KW-1185">Reference proteome</keyword>
<accession>R7S1Q4</accession>
<evidence type="ECO:0000313" key="2">
    <source>
        <dbReference type="EMBL" id="EIN03769.1"/>
    </source>
</evidence>
<name>R7S1Q4_PUNST</name>
<dbReference type="GeneID" id="18877639"/>
<dbReference type="RefSeq" id="XP_007389054.1">
    <property type="nucleotide sequence ID" value="XM_007388992.1"/>
</dbReference>
<evidence type="ECO:0000313" key="3">
    <source>
        <dbReference type="Proteomes" id="UP000054196"/>
    </source>
</evidence>
<reference evidence="3" key="1">
    <citation type="journal article" date="2012" name="Science">
        <title>The Paleozoic origin of enzymatic lignin decomposition reconstructed from 31 fungal genomes.</title>
        <authorList>
            <person name="Floudas D."/>
            <person name="Binder M."/>
            <person name="Riley R."/>
            <person name="Barry K."/>
            <person name="Blanchette R.A."/>
            <person name="Henrissat B."/>
            <person name="Martinez A.T."/>
            <person name="Otillar R."/>
            <person name="Spatafora J.W."/>
            <person name="Yadav J.S."/>
            <person name="Aerts A."/>
            <person name="Benoit I."/>
            <person name="Boyd A."/>
            <person name="Carlson A."/>
            <person name="Copeland A."/>
            <person name="Coutinho P.M."/>
            <person name="de Vries R.P."/>
            <person name="Ferreira P."/>
            <person name="Findley K."/>
            <person name="Foster B."/>
            <person name="Gaskell J."/>
            <person name="Glotzer D."/>
            <person name="Gorecki P."/>
            <person name="Heitman J."/>
            <person name="Hesse C."/>
            <person name="Hori C."/>
            <person name="Igarashi K."/>
            <person name="Jurgens J.A."/>
            <person name="Kallen N."/>
            <person name="Kersten P."/>
            <person name="Kohler A."/>
            <person name="Kuees U."/>
            <person name="Kumar T.K.A."/>
            <person name="Kuo A."/>
            <person name="LaButti K."/>
            <person name="Larrondo L.F."/>
            <person name="Lindquist E."/>
            <person name="Ling A."/>
            <person name="Lombard V."/>
            <person name="Lucas S."/>
            <person name="Lundell T."/>
            <person name="Martin R."/>
            <person name="McLaughlin D.J."/>
            <person name="Morgenstern I."/>
            <person name="Morin E."/>
            <person name="Murat C."/>
            <person name="Nagy L.G."/>
            <person name="Nolan M."/>
            <person name="Ohm R.A."/>
            <person name="Patyshakuliyeva A."/>
            <person name="Rokas A."/>
            <person name="Ruiz-Duenas F.J."/>
            <person name="Sabat G."/>
            <person name="Salamov A."/>
            <person name="Samejima M."/>
            <person name="Schmutz J."/>
            <person name="Slot J.C."/>
            <person name="St John F."/>
            <person name="Stenlid J."/>
            <person name="Sun H."/>
            <person name="Sun S."/>
            <person name="Syed K."/>
            <person name="Tsang A."/>
            <person name="Wiebenga A."/>
            <person name="Young D."/>
            <person name="Pisabarro A."/>
            <person name="Eastwood D.C."/>
            <person name="Martin F."/>
            <person name="Cullen D."/>
            <person name="Grigoriev I.V."/>
            <person name="Hibbett D.S."/>
        </authorList>
    </citation>
    <scope>NUCLEOTIDE SEQUENCE [LARGE SCALE GENOMIC DNA]</scope>
    <source>
        <strain evidence="3">HHB-11173 SS5</strain>
    </source>
</reference>
<protein>
    <recommendedName>
        <fullName evidence="1">Ubiquitin 3 binding protein But2 C-terminal domain-containing protein</fullName>
    </recommendedName>
</protein>
<dbReference type="HOGENOM" id="CLU_1939211_0_0_1"/>
<sequence>MQFRVHDYGLENCSIQSVIPAMDRMGDKTFTSARTTSMVEVWHLVDDELEPMTLSWNQRPARRSLFARLNITVGQRGTTPFFPCRTAELQTFEFACELGASEDDCWIDFVQDRGSPLLAIQMFQHAGFAS</sequence>
<dbReference type="Proteomes" id="UP000054196">
    <property type="component" value="Unassembled WGS sequence"/>
</dbReference>
<dbReference type="AlphaFoldDB" id="R7S1Q4"/>
<evidence type="ECO:0000259" key="1">
    <source>
        <dbReference type="Pfam" id="PF09792"/>
    </source>
</evidence>